<feature type="domain" description="DUF7800" evidence="2">
    <location>
        <begin position="1"/>
        <end position="90"/>
    </location>
</feature>
<reference evidence="4" key="1">
    <citation type="journal article" date="2019" name="Int. J. Syst. Evol. Microbiol.">
        <title>The Global Catalogue of Microorganisms (GCM) 10K type strain sequencing project: providing services to taxonomists for standard genome sequencing and annotation.</title>
        <authorList>
            <consortium name="The Broad Institute Genomics Platform"/>
            <consortium name="The Broad Institute Genome Sequencing Center for Infectious Disease"/>
            <person name="Wu L."/>
            <person name="Ma J."/>
        </authorList>
    </citation>
    <scope>NUCLEOTIDE SEQUENCE [LARGE SCALE GENOMIC DNA]</scope>
    <source>
        <strain evidence="4">JCM 3369</strain>
    </source>
</reference>
<sequence>MTALVLGPHLRHVSAHTATIWVETDRPCEVRVTGDGIGDAASRTFTVHGHHYAIVEIDGLEAGARVPYEVALDGERAWPEDGTRFPPSRIRTLGGDGPLRVSFGSCRRSPDKANRHGHDALAAFAHSLAGTGDRAPGGAPADRGDPPEDAFEWPDVLLMVGDQVYADELSEEMRAFIRGRRDPDEPPADEVADYEEYTRLYELAWREDPAVRWLLSTVPTFTIFDDHDIRDDWNTSYTWRRQMWSQPWWRARITGGIGSYWIYQHLGNMSPADRAADPVYAAVREASEESGDGAKVLDEFAERADKEPASTRWSYAHDWGGTRLIVVDSRCSRLLTADRRGMLDDEEFQWLDGQCQGGMDHLLIASSLPYLLPRAIHHAESWNEAMAEGAWGKRSARLGESIRQAADLEHWAAFDASFREVAADVVAVARGERGPAPASVTFLSGDIHYSYLARVTEPSTTSTVSQVVCSPLRNPLVGRFRLANRVATARATGAPFRLLAKLSKVAPPPLRWRMTEGPWFDNAIATVELWDRDCRVRWQTPGTPTSLTEMGRATVC</sequence>
<dbReference type="PANTHER" id="PTHR37031">
    <property type="entry name" value="METALLOPHOSPHATASE BINDING DOMAIN PROTEIN"/>
    <property type="match status" value="1"/>
</dbReference>
<evidence type="ECO:0000259" key="1">
    <source>
        <dbReference type="Pfam" id="PF09423"/>
    </source>
</evidence>
<dbReference type="InterPro" id="IPR029052">
    <property type="entry name" value="Metallo-depent_PP-like"/>
</dbReference>
<feature type="domain" description="PhoD-like phosphatase metallophosphatase" evidence="1">
    <location>
        <begin position="154"/>
        <end position="482"/>
    </location>
</feature>
<proteinExistence type="predicted"/>
<dbReference type="Pfam" id="PF09423">
    <property type="entry name" value="PhoD"/>
    <property type="match status" value="1"/>
</dbReference>
<evidence type="ECO:0000259" key="2">
    <source>
        <dbReference type="Pfam" id="PF25077"/>
    </source>
</evidence>
<dbReference type="PANTHER" id="PTHR37031:SF2">
    <property type="entry name" value="PHOD-LIKE PHOSPHATASE METALLOPHOSPHATASE DOMAIN-CONTAINING PROTEIN"/>
    <property type="match status" value="1"/>
</dbReference>
<dbReference type="SUPFAM" id="SSF56300">
    <property type="entry name" value="Metallo-dependent phosphatases"/>
    <property type="match status" value="1"/>
</dbReference>
<dbReference type="InterPro" id="IPR056702">
    <property type="entry name" value="DUF7800"/>
</dbReference>
<organism evidence="3 4">
    <name type="scientific">Actinomadura yumaensis</name>
    <dbReference type="NCBI Taxonomy" id="111807"/>
    <lineage>
        <taxon>Bacteria</taxon>
        <taxon>Bacillati</taxon>
        <taxon>Actinomycetota</taxon>
        <taxon>Actinomycetes</taxon>
        <taxon>Streptosporangiales</taxon>
        <taxon>Thermomonosporaceae</taxon>
        <taxon>Actinomadura</taxon>
    </lineage>
</organism>
<dbReference type="Proteomes" id="UP001596380">
    <property type="component" value="Unassembled WGS sequence"/>
</dbReference>
<evidence type="ECO:0000313" key="4">
    <source>
        <dbReference type="Proteomes" id="UP001596380"/>
    </source>
</evidence>
<protein>
    <submittedName>
        <fullName evidence="3">Alkaline phosphatase D family protein</fullName>
    </submittedName>
</protein>
<keyword evidence="4" id="KW-1185">Reference proteome</keyword>
<evidence type="ECO:0000313" key="3">
    <source>
        <dbReference type="EMBL" id="MFC6884717.1"/>
    </source>
</evidence>
<dbReference type="Pfam" id="PF25077">
    <property type="entry name" value="DUF7800"/>
    <property type="match status" value="1"/>
</dbReference>
<gene>
    <name evidence="3" type="ORF">ACFQKB_33505</name>
</gene>
<dbReference type="EMBL" id="JBHSXS010000030">
    <property type="protein sequence ID" value="MFC6884717.1"/>
    <property type="molecule type" value="Genomic_DNA"/>
</dbReference>
<dbReference type="InterPro" id="IPR038607">
    <property type="entry name" value="PhoD-like_sf"/>
</dbReference>
<dbReference type="RefSeq" id="WP_160821058.1">
    <property type="nucleotide sequence ID" value="NZ_JBHSXS010000030.1"/>
</dbReference>
<dbReference type="InterPro" id="IPR018946">
    <property type="entry name" value="PhoD-like_MPP"/>
</dbReference>
<name>A0ABW2CSB7_9ACTN</name>
<dbReference type="Gene3D" id="3.60.21.70">
    <property type="entry name" value="PhoD-like phosphatase"/>
    <property type="match status" value="1"/>
</dbReference>
<comment type="caution">
    <text evidence="3">The sequence shown here is derived from an EMBL/GenBank/DDBJ whole genome shotgun (WGS) entry which is preliminary data.</text>
</comment>
<accession>A0ABW2CSB7</accession>